<dbReference type="AlphaFoldDB" id="A0A915D1N7"/>
<keyword evidence="2" id="KW-1185">Reference proteome</keyword>
<evidence type="ECO:0000313" key="2">
    <source>
        <dbReference type="Proteomes" id="UP000887574"/>
    </source>
</evidence>
<dbReference type="Pfam" id="PF03083">
    <property type="entry name" value="MtN3_slv"/>
    <property type="match status" value="1"/>
</dbReference>
<keyword evidence="1" id="KW-0472">Membrane</keyword>
<dbReference type="Proteomes" id="UP000887574">
    <property type="component" value="Unplaced"/>
</dbReference>
<accession>A0A915D1N7</accession>
<dbReference type="InterPro" id="IPR004316">
    <property type="entry name" value="SWEET_rpt"/>
</dbReference>
<reference evidence="3" key="1">
    <citation type="submission" date="2022-11" db="UniProtKB">
        <authorList>
            <consortium name="WormBaseParasite"/>
        </authorList>
    </citation>
    <scope>IDENTIFICATION</scope>
</reference>
<sequence>MLIQLGVFLLTAQWILYGILADNYFIVYSSSPGLMVNLVTLSLYCWLPYNKETGRSMRLRKRAYNSVVNVQKYVLKLKSPMQKIREINKSSWQRC</sequence>
<feature type="transmembrane region" description="Helical" evidence="1">
    <location>
        <begin position="31"/>
        <end position="49"/>
    </location>
</feature>
<organism evidence="2 3">
    <name type="scientific">Ditylenchus dipsaci</name>
    <dbReference type="NCBI Taxonomy" id="166011"/>
    <lineage>
        <taxon>Eukaryota</taxon>
        <taxon>Metazoa</taxon>
        <taxon>Ecdysozoa</taxon>
        <taxon>Nematoda</taxon>
        <taxon>Chromadorea</taxon>
        <taxon>Rhabditida</taxon>
        <taxon>Tylenchina</taxon>
        <taxon>Tylenchomorpha</taxon>
        <taxon>Sphaerularioidea</taxon>
        <taxon>Anguinidae</taxon>
        <taxon>Anguininae</taxon>
        <taxon>Ditylenchus</taxon>
    </lineage>
</organism>
<protein>
    <submittedName>
        <fullName evidence="3">Sugar transporter SWEET1</fullName>
    </submittedName>
</protein>
<dbReference type="GO" id="GO:0016020">
    <property type="term" value="C:membrane"/>
    <property type="evidence" value="ECO:0007669"/>
    <property type="project" value="InterPro"/>
</dbReference>
<dbReference type="WBParaSite" id="jg14605">
    <property type="protein sequence ID" value="jg14605"/>
    <property type="gene ID" value="jg14605"/>
</dbReference>
<evidence type="ECO:0000313" key="3">
    <source>
        <dbReference type="WBParaSite" id="jg14605"/>
    </source>
</evidence>
<name>A0A915D1N7_9BILA</name>
<evidence type="ECO:0000256" key="1">
    <source>
        <dbReference type="SAM" id="Phobius"/>
    </source>
</evidence>
<proteinExistence type="predicted"/>
<keyword evidence="1" id="KW-1133">Transmembrane helix</keyword>
<keyword evidence="1" id="KW-0812">Transmembrane</keyword>